<evidence type="ECO:0000256" key="2">
    <source>
        <dbReference type="ARBA" id="ARBA00007117"/>
    </source>
</evidence>
<dbReference type="GO" id="GO:0006325">
    <property type="term" value="P:chromatin organization"/>
    <property type="evidence" value="ECO:0007669"/>
    <property type="project" value="UniProtKB-KW"/>
</dbReference>
<accession>A0AAN7TBD7</accession>
<name>A0AAN7TBD7_9PEZI</name>
<dbReference type="AlphaFoldDB" id="A0AAN7TBD7"/>
<dbReference type="EMBL" id="JAVRRL010000061">
    <property type="protein sequence ID" value="KAK5109637.1"/>
    <property type="molecule type" value="Genomic_DNA"/>
</dbReference>
<dbReference type="PANTHER" id="PTHR13581:SF5">
    <property type="entry name" value="MRG_MORF4L-BINDING PROTEIN"/>
    <property type="match status" value="1"/>
</dbReference>
<evidence type="ECO:0000256" key="5">
    <source>
        <dbReference type="ARBA" id="ARBA00023163"/>
    </source>
</evidence>
<comment type="subcellular location">
    <subcellularLocation>
        <location evidence="1">Nucleus</location>
    </subcellularLocation>
</comment>
<evidence type="ECO:0000313" key="10">
    <source>
        <dbReference type="Proteomes" id="UP001310890"/>
    </source>
</evidence>
<feature type="compositionally biased region" description="Basic residues" evidence="8">
    <location>
        <begin position="211"/>
        <end position="220"/>
    </location>
</feature>
<comment type="caution">
    <text evidence="9">The sequence shown here is derived from an EMBL/GenBank/DDBJ whole genome shotgun (WGS) entry which is preliminary data.</text>
</comment>
<proteinExistence type="inferred from homology"/>
<organism evidence="9 10">
    <name type="scientific">Meristemomyces frigidus</name>
    <dbReference type="NCBI Taxonomy" id="1508187"/>
    <lineage>
        <taxon>Eukaryota</taxon>
        <taxon>Fungi</taxon>
        <taxon>Dikarya</taxon>
        <taxon>Ascomycota</taxon>
        <taxon>Pezizomycotina</taxon>
        <taxon>Dothideomycetes</taxon>
        <taxon>Dothideomycetidae</taxon>
        <taxon>Mycosphaerellales</taxon>
        <taxon>Teratosphaeriaceae</taxon>
        <taxon>Meristemomyces</taxon>
    </lineage>
</organism>
<evidence type="ECO:0008006" key="11">
    <source>
        <dbReference type="Google" id="ProtNLM"/>
    </source>
</evidence>
<keyword evidence="5" id="KW-0804">Transcription</keyword>
<evidence type="ECO:0000256" key="7">
    <source>
        <dbReference type="ARBA" id="ARBA00025178"/>
    </source>
</evidence>
<dbReference type="GO" id="GO:0035267">
    <property type="term" value="C:NuA4 histone acetyltransferase complex"/>
    <property type="evidence" value="ECO:0007669"/>
    <property type="project" value="TreeGrafter"/>
</dbReference>
<comment type="similarity">
    <text evidence="2">Belongs to the EAF7 family.</text>
</comment>
<evidence type="ECO:0000256" key="6">
    <source>
        <dbReference type="ARBA" id="ARBA00023242"/>
    </source>
</evidence>
<dbReference type="PANTHER" id="PTHR13581">
    <property type="entry name" value="MRG-BINDING PROTEIN"/>
    <property type="match status" value="1"/>
</dbReference>
<dbReference type="InterPro" id="IPR012423">
    <property type="entry name" value="Eaf7/MRGBP"/>
</dbReference>
<evidence type="ECO:0000313" key="9">
    <source>
        <dbReference type="EMBL" id="KAK5109637.1"/>
    </source>
</evidence>
<evidence type="ECO:0000256" key="3">
    <source>
        <dbReference type="ARBA" id="ARBA00022853"/>
    </source>
</evidence>
<sequence length="301" mass="33373">MPPRKRARLSQATSPEHAIKSPTPVAEAEESGDGEKQMLEDAWTDEEEIGLLKGLMTWKPTGIHKHFRLIALHNFLLDNNYIHPLASHTKPAGIWRKLQTLYDLDALDEREDARQLSDLSQEAADEDGDEDDVYSEAENKIHRQDFILPSDGDDFAGLMWRQRLLGEGEAERQESPAELPELNFAVEPPIRFTPSFSVEPSRESATPVRVGKQKAGRGRPRGSAATAVTASGTRRSARQADSVAEEEEAEVEEGEGDDDQDESEDEEQSERSTPARSTRTAARGRGRPAGRARGRGRGRGK</sequence>
<dbReference type="GO" id="GO:0005634">
    <property type="term" value="C:nucleus"/>
    <property type="evidence" value="ECO:0007669"/>
    <property type="project" value="UniProtKB-SubCell"/>
</dbReference>
<dbReference type="GO" id="GO:0006357">
    <property type="term" value="P:regulation of transcription by RNA polymerase II"/>
    <property type="evidence" value="ECO:0007669"/>
    <property type="project" value="TreeGrafter"/>
</dbReference>
<feature type="compositionally biased region" description="Acidic residues" evidence="8">
    <location>
        <begin position="243"/>
        <end position="268"/>
    </location>
</feature>
<dbReference type="Pfam" id="PF07904">
    <property type="entry name" value="Eaf7"/>
    <property type="match status" value="1"/>
</dbReference>
<feature type="compositionally biased region" description="Low complexity" evidence="8">
    <location>
        <begin position="271"/>
        <end position="281"/>
    </location>
</feature>
<reference evidence="9" key="1">
    <citation type="submission" date="2023-08" db="EMBL/GenBank/DDBJ databases">
        <title>Black Yeasts Isolated from many extreme environments.</title>
        <authorList>
            <person name="Coleine C."/>
            <person name="Stajich J.E."/>
            <person name="Selbmann L."/>
        </authorList>
    </citation>
    <scope>NUCLEOTIDE SEQUENCE</scope>
    <source>
        <strain evidence="9">CCFEE 5401</strain>
    </source>
</reference>
<keyword evidence="3" id="KW-0156">Chromatin regulator</keyword>
<feature type="compositionally biased region" description="Basic residues" evidence="8">
    <location>
        <begin position="282"/>
        <end position="301"/>
    </location>
</feature>
<evidence type="ECO:0000256" key="4">
    <source>
        <dbReference type="ARBA" id="ARBA00023015"/>
    </source>
</evidence>
<keyword evidence="4" id="KW-0805">Transcription regulation</keyword>
<gene>
    <name evidence="9" type="ORF">LTR62_006874</name>
</gene>
<comment type="function">
    <text evidence="7">Component of the NuA4 histone acetyltransferase complex which is involved in transcriptional activation of selected genes principally by acetylation of nucleosomal histone H4 and H2A. The NuA4 complex is also involved in DNA repair.</text>
</comment>
<keyword evidence="6" id="KW-0539">Nucleus</keyword>
<feature type="region of interest" description="Disordered" evidence="8">
    <location>
        <begin position="1"/>
        <end position="35"/>
    </location>
</feature>
<protein>
    <recommendedName>
        <fullName evidence="11">Chromatin modification-related protein EAF7</fullName>
    </recommendedName>
</protein>
<evidence type="ECO:0000256" key="1">
    <source>
        <dbReference type="ARBA" id="ARBA00004123"/>
    </source>
</evidence>
<evidence type="ECO:0000256" key="8">
    <source>
        <dbReference type="SAM" id="MobiDB-lite"/>
    </source>
</evidence>
<dbReference type="Proteomes" id="UP001310890">
    <property type="component" value="Unassembled WGS sequence"/>
</dbReference>
<feature type="compositionally biased region" description="Low complexity" evidence="8">
    <location>
        <begin position="221"/>
        <end position="242"/>
    </location>
</feature>
<feature type="region of interest" description="Disordered" evidence="8">
    <location>
        <begin position="193"/>
        <end position="301"/>
    </location>
</feature>